<name>A0A6J4MNA5_9BACT</name>
<dbReference type="SUPFAM" id="SSF55729">
    <property type="entry name" value="Acyl-CoA N-acyltransferases (Nat)"/>
    <property type="match status" value="1"/>
</dbReference>
<keyword evidence="2 4" id="KW-0012">Acyltransferase</keyword>
<evidence type="ECO:0000256" key="2">
    <source>
        <dbReference type="ARBA" id="ARBA00023315"/>
    </source>
</evidence>
<dbReference type="PROSITE" id="PS51186">
    <property type="entry name" value="GNAT"/>
    <property type="match status" value="1"/>
</dbReference>
<dbReference type="NCBIfam" id="TIGR01575">
    <property type="entry name" value="rimI"/>
    <property type="match status" value="1"/>
</dbReference>
<dbReference type="Gene3D" id="3.40.630.30">
    <property type="match status" value="1"/>
</dbReference>
<dbReference type="InterPro" id="IPR016181">
    <property type="entry name" value="Acyl_CoA_acyltransferase"/>
</dbReference>
<dbReference type="EMBL" id="CADCTW010000210">
    <property type="protein sequence ID" value="CAA9362760.1"/>
    <property type="molecule type" value="Genomic_DNA"/>
</dbReference>
<gene>
    <name evidence="4" type="ORF">AVDCRST_MAG68-4581</name>
</gene>
<dbReference type="GO" id="GO:0008080">
    <property type="term" value="F:N-acetyltransferase activity"/>
    <property type="evidence" value="ECO:0007669"/>
    <property type="project" value="InterPro"/>
</dbReference>
<dbReference type="AlphaFoldDB" id="A0A6J4MNA5"/>
<proteinExistence type="predicted"/>
<evidence type="ECO:0000313" key="4">
    <source>
        <dbReference type="EMBL" id="CAA9362760.1"/>
    </source>
</evidence>
<evidence type="ECO:0000256" key="1">
    <source>
        <dbReference type="ARBA" id="ARBA00022679"/>
    </source>
</evidence>
<dbReference type="PANTHER" id="PTHR43877">
    <property type="entry name" value="AMINOALKYLPHOSPHONATE N-ACETYLTRANSFERASE-RELATED-RELATED"/>
    <property type="match status" value="1"/>
</dbReference>
<keyword evidence="1 4" id="KW-0808">Transferase</keyword>
<dbReference type="Pfam" id="PF00583">
    <property type="entry name" value="Acetyltransf_1"/>
    <property type="match status" value="1"/>
</dbReference>
<sequence length="158" mass="17742">MRDAAHVEQKGASRFRIRLLREGDLPRVMEIETASFSTPWKETTFRGLMRRTDTDLFVAESWGLLVGYAACWTVADQSELGNVAVAPESRGRGIGGGLVDAVVRRVRERGALELFLEVRESNTGAQSVYTERGFDVVGRRRSYYSSPTEDALIMRLRV</sequence>
<organism evidence="4">
    <name type="scientific">uncultured Gemmatimonadota bacterium</name>
    <dbReference type="NCBI Taxonomy" id="203437"/>
    <lineage>
        <taxon>Bacteria</taxon>
        <taxon>Pseudomonadati</taxon>
        <taxon>Gemmatimonadota</taxon>
        <taxon>environmental samples</taxon>
    </lineage>
</organism>
<protein>
    <submittedName>
        <fullName evidence="4">Ribosomal-protein-S18p-alanine acetyltransferase</fullName>
        <ecNumber evidence="4">2.3.1.128</ecNumber>
    </submittedName>
</protein>
<dbReference type="InterPro" id="IPR050832">
    <property type="entry name" value="Bact_Acetyltransf"/>
</dbReference>
<feature type="domain" description="N-acetyltransferase" evidence="3">
    <location>
        <begin position="15"/>
        <end position="158"/>
    </location>
</feature>
<dbReference type="EC" id="2.3.1.128" evidence="4"/>
<dbReference type="CDD" id="cd04301">
    <property type="entry name" value="NAT_SF"/>
    <property type="match status" value="1"/>
</dbReference>
<accession>A0A6J4MNA5</accession>
<reference evidence="4" key="1">
    <citation type="submission" date="2020-02" db="EMBL/GenBank/DDBJ databases">
        <authorList>
            <person name="Meier V. D."/>
        </authorList>
    </citation>
    <scope>NUCLEOTIDE SEQUENCE</scope>
    <source>
        <strain evidence="4">AVDCRST_MAG68</strain>
    </source>
</reference>
<evidence type="ECO:0000259" key="3">
    <source>
        <dbReference type="PROSITE" id="PS51186"/>
    </source>
</evidence>
<dbReference type="InterPro" id="IPR000182">
    <property type="entry name" value="GNAT_dom"/>
</dbReference>
<dbReference type="InterPro" id="IPR006464">
    <property type="entry name" value="AcTrfase_RimI/Ard1"/>
</dbReference>